<dbReference type="PANTHER" id="PTHR47094:SF1">
    <property type="entry name" value="RING-TYPE E3 UBIQUITIN TRANSFERASE"/>
    <property type="match status" value="1"/>
</dbReference>
<proteinExistence type="predicted"/>
<evidence type="ECO:0000259" key="6">
    <source>
        <dbReference type="PROSITE" id="PS50089"/>
    </source>
</evidence>
<evidence type="ECO:0000256" key="3">
    <source>
        <dbReference type="ARBA" id="ARBA00022833"/>
    </source>
</evidence>
<dbReference type="GeneID" id="11500501"/>
<feature type="domain" description="RING-type" evidence="6">
    <location>
        <begin position="139"/>
        <end position="183"/>
    </location>
</feature>
<name>G8ZRM4_TORDE</name>
<dbReference type="KEGG" id="tdl:TDEL_0C02770"/>
<feature type="compositionally biased region" description="Polar residues" evidence="5">
    <location>
        <begin position="23"/>
        <end position="32"/>
    </location>
</feature>
<dbReference type="GO" id="GO:0033768">
    <property type="term" value="C:SUMO-targeted ubiquitin ligase complex"/>
    <property type="evidence" value="ECO:0007669"/>
    <property type="project" value="TreeGrafter"/>
</dbReference>
<feature type="region of interest" description="Disordered" evidence="5">
    <location>
        <begin position="1"/>
        <end position="91"/>
    </location>
</feature>
<dbReference type="Proteomes" id="UP000005627">
    <property type="component" value="Chromosome 3"/>
</dbReference>
<dbReference type="InterPro" id="IPR017907">
    <property type="entry name" value="Znf_RING_CS"/>
</dbReference>
<gene>
    <name evidence="7" type="primary">TDEL0C02770</name>
    <name evidence="7" type="ORF">TDEL_0C02770</name>
</gene>
<dbReference type="SMART" id="SM00184">
    <property type="entry name" value="RING"/>
    <property type="match status" value="1"/>
</dbReference>
<evidence type="ECO:0000256" key="1">
    <source>
        <dbReference type="ARBA" id="ARBA00022723"/>
    </source>
</evidence>
<evidence type="ECO:0000256" key="4">
    <source>
        <dbReference type="PROSITE-ProRule" id="PRU00175"/>
    </source>
</evidence>
<feature type="compositionally biased region" description="Acidic residues" evidence="5">
    <location>
        <begin position="53"/>
        <end position="62"/>
    </location>
</feature>
<dbReference type="UniPathway" id="UPA00143"/>
<dbReference type="InterPro" id="IPR018957">
    <property type="entry name" value="Znf_C3HC4_RING-type"/>
</dbReference>
<dbReference type="GO" id="GO:0016567">
    <property type="term" value="P:protein ubiquitination"/>
    <property type="evidence" value="ECO:0007669"/>
    <property type="project" value="UniProtKB-UniPathway"/>
</dbReference>
<dbReference type="STRING" id="1076872.G8ZRM4"/>
<dbReference type="InterPro" id="IPR049627">
    <property type="entry name" value="SLX8"/>
</dbReference>
<dbReference type="PROSITE" id="PS00518">
    <property type="entry name" value="ZF_RING_1"/>
    <property type="match status" value="1"/>
</dbReference>
<keyword evidence="8" id="KW-1185">Reference proteome</keyword>
<organism evidence="7 8">
    <name type="scientific">Torulaspora delbrueckii</name>
    <name type="common">Yeast</name>
    <name type="synonym">Candida colliculosa</name>
    <dbReference type="NCBI Taxonomy" id="4950"/>
    <lineage>
        <taxon>Eukaryota</taxon>
        <taxon>Fungi</taxon>
        <taxon>Dikarya</taxon>
        <taxon>Ascomycota</taxon>
        <taxon>Saccharomycotina</taxon>
        <taxon>Saccharomycetes</taxon>
        <taxon>Saccharomycetales</taxon>
        <taxon>Saccharomycetaceae</taxon>
        <taxon>Torulaspora</taxon>
    </lineage>
</organism>
<accession>G8ZRM4</accession>
<dbReference type="GO" id="GO:0006511">
    <property type="term" value="P:ubiquitin-dependent protein catabolic process"/>
    <property type="evidence" value="ECO:0007669"/>
    <property type="project" value="TreeGrafter"/>
</dbReference>
<dbReference type="InterPro" id="IPR001841">
    <property type="entry name" value="Znf_RING"/>
</dbReference>
<sequence>MKVDLDRQDESRKRRRLNEGESDASTDISQEQDCSESDGSIEVVSVNRRVPEPDDEDDDDTDFILRALNESDGESDENGVGRSSRESTDINVVETIPSDEEVIEAIDLEAEILGQKNEDSGNERSVTPAPHKAVRDYQCPICFDPPENSVITPCGHTFCVSCLFQMLNSSRGPKKNGLCALCRKSVAIRDIKMIKLKKKRVRKNPSVT</sequence>
<reference evidence="7 8" key="1">
    <citation type="journal article" date="2011" name="Proc. Natl. Acad. Sci. U.S.A.">
        <title>Evolutionary erosion of yeast sex chromosomes by mating-type switching accidents.</title>
        <authorList>
            <person name="Gordon J.L."/>
            <person name="Armisen D."/>
            <person name="Proux-Wera E."/>
            <person name="Oheigeartaigh S.S."/>
            <person name="Byrne K.P."/>
            <person name="Wolfe K.H."/>
        </authorList>
    </citation>
    <scope>NUCLEOTIDE SEQUENCE [LARGE SCALE GENOMIC DNA]</scope>
    <source>
        <strain evidence="8">ATCC 10662 / CBS 1146 / NBRC 0425 / NCYC 2629 / NRRL Y-866</strain>
    </source>
</reference>
<dbReference type="HOGENOM" id="CLU_081643_1_0_1"/>
<keyword evidence="3" id="KW-0862">Zinc</keyword>
<keyword evidence="1" id="KW-0479">Metal-binding</keyword>
<dbReference type="GO" id="GO:0140082">
    <property type="term" value="F:SUMO-ubiquitin ligase activity"/>
    <property type="evidence" value="ECO:0007669"/>
    <property type="project" value="TreeGrafter"/>
</dbReference>
<dbReference type="GO" id="GO:0032183">
    <property type="term" value="F:SUMO binding"/>
    <property type="evidence" value="ECO:0007669"/>
    <property type="project" value="TreeGrafter"/>
</dbReference>
<dbReference type="InParanoid" id="G8ZRM4"/>
<dbReference type="Pfam" id="PF00097">
    <property type="entry name" value="zf-C3HC4"/>
    <property type="match status" value="1"/>
</dbReference>
<evidence type="ECO:0000313" key="8">
    <source>
        <dbReference type="Proteomes" id="UP000005627"/>
    </source>
</evidence>
<dbReference type="PROSITE" id="PS50089">
    <property type="entry name" value="ZF_RING_2"/>
    <property type="match status" value="1"/>
</dbReference>
<feature type="compositionally biased region" description="Basic and acidic residues" evidence="5">
    <location>
        <begin position="1"/>
        <end position="12"/>
    </location>
</feature>
<dbReference type="InterPro" id="IPR013083">
    <property type="entry name" value="Znf_RING/FYVE/PHD"/>
</dbReference>
<dbReference type="EMBL" id="HE616744">
    <property type="protein sequence ID" value="CCE91166.1"/>
    <property type="molecule type" value="Genomic_DNA"/>
</dbReference>
<evidence type="ECO:0000256" key="2">
    <source>
        <dbReference type="ARBA" id="ARBA00022771"/>
    </source>
</evidence>
<dbReference type="eggNOG" id="KOG2164">
    <property type="taxonomic scope" value="Eukaryota"/>
</dbReference>
<dbReference type="GO" id="GO:0008270">
    <property type="term" value="F:zinc ion binding"/>
    <property type="evidence" value="ECO:0007669"/>
    <property type="project" value="UniProtKB-KW"/>
</dbReference>
<dbReference type="OrthoDB" id="6270329at2759"/>
<dbReference type="PANTHER" id="PTHR47094">
    <property type="entry name" value="ELFLESS, ISOFORM B"/>
    <property type="match status" value="1"/>
</dbReference>
<keyword evidence="2 4" id="KW-0863">Zinc-finger</keyword>
<protein>
    <recommendedName>
        <fullName evidence="6">RING-type domain-containing protein</fullName>
    </recommendedName>
</protein>
<dbReference type="Gene3D" id="3.30.40.10">
    <property type="entry name" value="Zinc/RING finger domain, C3HC4 (zinc finger)"/>
    <property type="match status" value="1"/>
</dbReference>
<dbReference type="AlphaFoldDB" id="G8ZRM4"/>
<dbReference type="RefSeq" id="XP_003680377.1">
    <property type="nucleotide sequence ID" value="XM_003680329.1"/>
</dbReference>
<evidence type="ECO:0000313" key="7">
    <source>
        <dbReference type="EMBL" id="CCE91166.1"/>
    </source>
</evidence>
<evidence type="ECO:0000256" key="5">
    <source>
        <dbReference type="SAM" id="MobiDB-lite"/>
    </source>
</evidence>
<dbReference type="SUPFAM" id="SSF57850">
    <property type="entry name" value="RING/U-box"/>
    <property type="match status" value="1"/>
</dbReference>
<dbReference type="GO" id="GO:0061630">
    <property type="term" value="F:ubiquitin protein ligase activity"/>
    <property type="evidence" value="ECO:0007669"/>
    <property type="project" value="InterPro"/>
</dbReference>